<dbReference type="SMART" id="SM00871">
    <property type="entry name" value="AraC_E_bind"/>
    <property type="match status" value="1"/>
</dbReference>
<gene>
    <name evidence="2" type="ORF">DIU77_004280</name>
</gene>
<accession>A0ABD6FDK6</accession>
<name>A0ABD6FDK6_9PSEU</name>
<comment type="caution">
    <text evidence="2">The sequence shown here is derived from an EMBL/GenBank/DDBJ whole genome shotgun (WGS) entry which is preliminary data.</text>
</comment>
<evidence type="ECO:0000259" key="1">
    <source>
        <dbReference type="SMART" id="SM00871"/>
    </source>
</evidence>
<proteinExistence type="predicted"/>
<evidence type="ECO:0000313" key="2">
    <source>
        <dbReference type="EMBL" id="MFO7191441.1"/>
    </source>
</evidence>
<dbReference type="EMBL" id="QGUI02000030">
    <property type="protein sequence ID" value="MFO7191441.1"/>
    <property type="molecule type" value="Genomic_DNA"/>
</dbReference>
<dbReference type="Gene3D" id="3.20.80.10">
    <property type="entry name" value="Regulatory factor, effector binding domain"/>
    <property type="match status" value="1"/>
</dbReference>
<reference evidence="2 3" key="1">
    <citation type="journal article" date="2021" name="BMC Genomics">
        <title>Genome-resolved metagenome and metatranscriptome analyses of thermophilic composting reveal key bacterial players and their metabolic interactions.</title>
        <authorList>
            <person name="Braga L.P.P."/>
            <person name="Pereira R.V."/>
            <person name="Martins L.F."/>
            <person name="Moura L.M.S."/>
            <person name="Sanchez F.B."/>
            <person name="Patane J.S.L."/>
            <person name="da Silva A.M."/>
            <person name="Setubal J.C."/>
        </authorList>
    </citation>
    <scope>NUCLEOTIDE SEQUENCE [LARGE SCALE GENOMIC DNA]</scope>
    <source>
        <strain evidence="2">ZC4RG45</strain>
    </source>
</reference>
<organism evidence="2 3">
    <name type="scientific">Thermocrispum agreste</name>
    <dbReference type="NCBI Taxonomy" id="37925"/>
    <lineage>
        <taxon>Bacteria</taxon>
        <taxon>Bacillati</taxon>
        <taxon>Actinomycetota</taxon>
        <taxon>Actinomycetes</taxon>
        <taxon>Pseudonocardiales</taxon>
        <taxon>Pseudonocardiaceae</taxon>
        <taxon>Thermocrispum</taxon>
    </lineage>
</organism>
<dbReference type="InterPro" id="IPR010499">
    <property type="entry name" value="AraC_E-bd"/>
</dbReference>
<evidence type="ECO:0000313" key="3">
    <source>
        <dbReference type="Proteomes" id="UP000249324"/>
    </source>
</evidence>
<feature type="domain" description="AraC effector-binding" evidence="1">
    <location>
        <begin position="6"/>
        <end position="156"/>
    </location>
</feature>
<sequence>MADDGAPVVAVTVPHPERTAVVSATVSDTDIGQFLERAYQAVSDVVSEQGVAIVGPPFARYRRRGDGRFDVEAGFPVSSYIWTVGQVRSSVLPAGERATLEHAGAYDEMAPAYAAVAQWVEDHGGIPEGDAWEVYLSPPDPDDASTARTRIVQPYHVASESTAGSAAGDD</sequence>
<protein>
    <submittedName>
        <fullName evidence="2">GyrI-like domain-containing protein</fullName>
    </submittedName>
</protein>
<dbReference type="Proteomes" id="UP000249324">
    <property type="component" value="Unassembled WGS sequence"/>
</dbReference>
<dbReference type="InterPro" id="IPR011256">
    <property type="entry name" value="Reg_factor_effector_dom_sf"/>
</dbReference>
<dbReference type="Pfam" id="PF06445">
    <property type="entry name" value="GyrI-like"/>
    <property type="match status" value="1"/>
</dbReference>
<dbReference type="SUPFAM" id="SSF55136">
    <property type="entry name" value="Probable bacterial effector-binding domain"/>
    <property type="match status" value="1"/>
</dbReference>
<dbReference type="InterPro" id="IPR029442">
    <property type="entry name" value="GyrI-like"/>
</dbReference>
<dbReference type="AlphaFoldDB" id="A0ABD6FDK6"/>